<dbReference type="RefSeq" id="XP_025362281.1">
    <property type="nucleotide sequence ID" value="XM_025503668.1"/>
</dbReference>
<dbReference type="AlphaFoldDB" id="A0A316UQT3"/>
<dbReference type="GeneID" id="37025491"/>
<evidence type="ECO:0000313" key="2">
    <source>
        <dbReference type="Proteomes" id="UP000245884"/>
    </source>
</evidence>
<dbReference type="EMBL" id="KZ819667">
    <property type="protein sequence ID" value="PWN27669.1"/>
    <property type="molecule type" value="Genomic_DNA"/>
</dbReference>
<evidence type="ECO:0000313" key="1">
    <source>
        <dbReference type="EMBL" id="PWN27669.1"/>
    </source>
</evidence>
<keyword evidence="2" id="KW-1185">Reference proteome</keyword>
<sequence>MRRLVDGRKEEWREEGGGRCYEVWGRRGRKGLLWRRPITAGTIGRWCRSGGGQSTQGPRLQPACTWGRRRLLGSLTWCLPSLSLDVCSATHLCRCHQPAMLH</sequence>
<dbReference type="Proteomes" id="UP000245884">
    <property type="component" value="Unassembled WGS sequence"/>
</dbReference>
<protein>
    <submittedName>
        <fullName evidence="1">Uncharacterized protein</fullName>
    </submittedName>
</protein>
<gene>
    <name evidence="1" type="ORF">BDZ90DRAFT_169078</name>
</gene>
<name>A0A316UQT3_9BASI</name>
<proteinExistence type="predicted"/>
<reference evidence="1 2" key="1">
    <citation type="journal article" date="2018" name="Mol. Biol. Evol.">
        <title>Broad Genomic Sampling Reveals a Smut Pathogenic Ancestry of the Fungal Clade Ustilaginomycotina.</title>
        <authorList>
            <person name="Kijpornyongpan T."/>
            <person name="Mondo S.J."/>
            <person name="Barry K."/>
            <person name="Sandor L."/>
            <person name="Lee J."/>
            <person name="Lipzen A."/>
            <person name="Pangilinan J."/>
            <person name="LaButti K."/>
            <person name="Hainaut M."/>
            <person name="Henrissat B."/>
            <person name="Grigoriev I.V."/>
            <person name="Spatafora J.W."/>
            <person name="Aime M.C."/>
        </authorList>
    </citation>
    <scope>NUCLEOTIDE SEQUENCE [LARGE SCALE GENOMIC DNA]</scope>
    <source>
        <strain evidence="1 2">MCA 5214</strain>
    </source>
</reference>
<organism evidence="1 2">
    <name type="scientific">Jaminaea rosea</name>
    <dbReference type="NCBI Taxonomy" id="1569628"/>
    <lineage>
        <taxon>Eukaryota</taxon>
        <taxon>Fungi</taxon>
        <taxon>Dikarya</taxon>
        <taxon>Basidiomycota</taxon>
        <taxon>Ustilaginomycotina</taxon>
        <taxon>Exobasidiomycetes</taxon>
        <taxon>Microstromatales</taxon>
        <taxon>Microstromatales incertae sedis</taxon>
        <taxon>Jaminaea</taxon>
    </lineage>
</organism>
<accession>A0A316UQT3</accession>